<keyword evidence="4" id="KW-0548">Nucleotidyltransferase</keyword>
<dbReference type="InterPro" id="IPR007634">
    <property type="entry name" value="RNA_pol_sigma_54_DNA-bd"/>
</dbReference>
<dbReference type="GO" id="GO:0001216">
    <property type="term" value="F:DNA-binding transcription activator activity"/>
    <property type="evidence" value="ECO:0007669"/>
    <property type="project" value="InterPro"/>
</dbReference>
<dbReference type="Pfam" id="PF00309">
    <property type="entry name" value="Sigma54_AID"/>
    <property type="match status" value="1"/>
</dbReference>
<dbReference type="Proteomes" id="UP000323521">
    <property type="component" value="Chromosome"/>
</dbReference>
<evidence type="ECO:0000256" key="3">
    <source>
        <dbReference type="ARBA" id="ARBA00022679"/>
    </source>
</evidence>
<dbReference type="PROSITE" id="PS50044">
    <property type="entry name" value="SIGMA54_3"/>
    <property type="match status" value="1"/>
</dbReference>
<dbReference type="GO" id="GO:0016987">
    <property type="term" value="F:sigma factor activity"/>
    <property type="evidence" value="ECO:0007669"/>
    <property type="project" value="UniProtKB-KW"/>
</dbReference>
<dbReference type="PANTHER" id="PTHR32248">
    <property type="entry name" value="RNA POLYMERASE SIGMA-54 FACTOR"/>
    <property type="match status" value="1"/>
</dbReference>
<dbReference type="Pfam" id="PF04552">
    <property type="entry name" value="Sigma54_DBD"/>
    <property type="match status" value="1"/>
</dbReference>
<accession>A0A3G1KTV3</accession>
<evidence type="ECO:0000256" key="8">
    <source>
        <dbReference type="ARBA" id="ARBA00023163"/>
    </source>
</evidence>
<keyword evidence="13" id="KW-1185">Reference proteome</keyword>
<name>A0A3G1KTV3_FORW1</name>
<organism evidence="12 13">
    <name type="scientific">Formimonas warabiya</name>
    <dbReference type="NCBI Taxonomy" id="1761012"/>
    <lineage>
        <taxon>Bacteria</taxon>
        <taxon>Bacillati</taxon>
        <taxon>Bacillota</taxon>
        <taxon>Clostridia</taxon>
        <taxon>Eubacteriales</taxon>
        <taxon>Peptococcaceae</taxon>
        <taxon>Candidatus Formimonas</taxon>
    </lineage>
</organism>
<evidence type="ECO:0000259" key="10">
    <source>
        <dbReference type="Pfam" id="PF04552"/>
    </source>
</evidence>
<dbReference type="InterPro" id="IPR000394">
    <property type="entry name" value="RNA_pol_sigma_54"/>
</dbReference>
<evidence type="ECO:0000256" key="2">
    <source>
        <dbReference type="ARBA" id="ARBA00022478"/>
    </source>
</evidence>
<dbReference type="InterPro" id="IPR007046">
    <property type="entry name" value="RNA_pol_sigma_54_core-bd"/>
</dbReference>
<gene>
    <name evidence="12" type="ORF">DCMF_14920</name>
</gene>
<evidence type="ECO:0000313" key="13">
    <source>
        <dbReference type="Proteomes" id="UP000323521"/>
    </source>
</evidence>
<proteinExistence type="inferred from homology"/>
<dbReference type="AlphaFoldDB" id="A0A3G1KTV3"/>
<sequence length="457" mass="51252">MEPKLILEQSQKLIMTPELKQAITVLTLPALELTNYIQQQLEENPVLELPEGLAGESDLPGNEDGSPDLKELFADSSDLGLGPGISRERKETVFEPVAVQHSSLQDYLKFQLHIIKLTPQQSRIGEYIIDNINHEGYLTTTIPEIAEAIKVNTSDITDLLTIIKTFDPSGVGASNLGECLELQLDPSDPRYELLVELIENHLDDIAANRLVLVAKSLKISLKETQDLVSAIKTLDPKPGLQYAEEKSVEYILPDVVIERVGNEYVVLVNDTTVPRLNINSYYRNLVRNDLKVDDSVRKFVEGKLNSAVWLIRSIEQRRITLYKVASAVVEYQREFLDKGIAFLVPLTLKEIAEKVGVHESTVSRAISSKYVQTPRGTFSWKFFFASGIVTSEGDAASANWIKKMIQDFISAENPNQPLSDQKLTDLLQGKGINISRRTVAKYREDLSIPSSSKRKRY</sequence>
<dbReference type="Gene3D" id="1.10.10.60">
    <property type="entry name" value="Homeodomain-like"/>
    <property type="match status" value="1"/>
</dbReference>
<evidence type="ECO:0000256" key="7">
    <source>
        <dbReference type="ARBA" id="ARBA00023125"/>
    </source>
</evidence>
<evidence type="ECO:0000256" key="5">
    <source>
        <dbReference type="ARBA" id="ARBA00023015"/>
    </source>
</evidence>
<dbReference type="PIRSF" id="PIRSF000774">
    <property type="entry name" value="RpoN"/>
    <property type="match status" value="1"/>
</dbReference>
<feature type="domain" description="RNA polymerase sigma factor 54 core-binding" evidence="11">
    <location>
        <begin position="94"/>
        <end position="282"/>
    </location>
</feature>
<dbReference type="PRINTS" id="PR00045">
    <property type="entry name" value="SIGMA54FCT"/>
</dbReference>
<dbReference type="GO" id="GO:0016779">
    <property type="term" value="F:nucleotidyltransferase activity"/>
    <property type="evidence" value="ECO:0007669"/>
    <property type="project" value="UniProtKB-KW"/>
</dbReference>
<evidence type="ECO:0000313" key="12">
    <source>
        <dbReference type="EMBL" id="ATW25892.1"/>
    </source>
</evidence>
<dbReference type="GO" id="GO:0006352">
    <property type="term" value="P:DNA-templated transcription initiation"/>
    <property type="evidence" value="ECO:0007669"/>
    <property type="project" value="InterPro"/>
</dbReference>
<dbReference type="PROSITE" id="PS00717">
    <property type="entry name" value="SIGMA54_1"/>
    <property type="match status" value="1"/>
</dbReference>
<evidence type="ECO:0000256" key="6">
    <source>
        <dbReference type="ARBA" id="ARBA00023082"/>
    </source>
</evidence>
<feature type="region of interest" description="Disordered" evidence="9">
    <location>
        <begin position="51"/>
        <end position="73"/>
    </location>
</feature>
<dbReference type="InterPro" id="IPR038709">
    <property type="entry name" value="RpoN_core-bd_sf"/>
</dbReference>
<dbReference type="RefSeq" id="WP_148135155.1">
    <property type="nucleotide sequence ID" value="NZ_CP017634.1"/>
</dbReference>
<keyword evidence="3" id="KW-0808">Transferase</keyword>
<feature type="domain" description="RNA polymerase sigma factor 54 DNA-binding" evidence="10">
    <location>
        <begin position="298"/>
        <end position="456"/>
    </location>
</feature>
<dbReference type="KEGG" id="fwa:DCMF_14920"/>
<keyword evidence="8" id="KW-0804">Transcription</keyword>
<protein>
    <submittedName>
        <fullName evidence="12">RNA polymerase sigma-54 factor</fullName>
    </submittedName>
</protein>
<keyword evidence="6" id="KW-0731">Sigma factor</keyword>
<dbReference type="PANTHER" id="PTHR32248:SF4">
    <property type="entry name" value="RNA POLYMERASE SIGMA-54 FACTOR"/>
    <property type="match status" value="1"/>
</dbReference>
<keyword evidence="5" id="KW-0805">Transcription regulation</keyword>
<evidence type="ECO:0000256" key="4">
    <source>
        <dbReference type="ARBA" id="ARBA00022695"/>
    </source>
</evidence>
<dbReference type="Pfam" id="PF04963">
    <property type="entry name" value="Sigma54_CBD"/>
    <property type="match status" value="1"/>
</dbReference>
<keyword evidence="7" id="KW-0238">DNA-binding</keyword>
<evidence type="ECO:0000256" key="9">
    <source>
        <dbReference type="SAM" id="MobiDB-lite"/>
    </source>
</evidence>
<evidence type="ECO:0000256" key="1">
    <source>
        <dbReference type="ARBA" id="ARBA00008798"/>
    </source>
</evidence>
<evidence type="ECO:0000259" key="11">
    <source>
        <dbReference type="Pfam" id="PF04963"/>
    </source>
</evidence>
<keyword evidence="2" id="KW-0240">DNA-directed RNA polymerase</keyword>
<comment type="similarity">
    <text evidence="1">Belongs to the sigma-54 factor family.</text>
</comment>
<dbReference type="EMBL" id="CP017634">
    <property type="protein sequence ID" value="ATW25892.1"/>
    <property type="molecule type" value="Genomic_DNA"/>
</dbReference>
<dbReference type="Gene3D" id="1.10.10.1330">
    <property type="entry name" value="RNA polymerase sigma-54 factor, core-binding domain"/>
    <property type="match status" value="1"/>
</dbReference>
<reference evidence="12 13" key="1">
    <citation type="submission" date="2016-10" db="EMBL/GenBank/DDBJ databases">
        <title>Complete Genome Sequence of Peptococcaceae strain DCMF.</title>
        <authorList>
            <person name="Edwards R.J."/>
            <person name="Holland S.I."/>
            <person name="Deshpande N.P."/>
            <person name="Wong Y.K."/>
            <person name="Ertan H."/>
            <person name="Manefield M."/>
            <person name="Russell T.L."/>
            <person name="Lee M.J."/>
        </authorList>
    </citation>
    <scope>NUCLEOTIDE SEQUENCE [LARGE SCALE GENOMIC DNA]</scope>
    <source>
        <strain evidence="12 13">DCMF</strain>
    </source>
</reference>
<dbReference type="NCBIfam" id="TIGR02395">
    <property type="entry name" value="rpoN_sigma"/>
    <property type="match status" value="1"/>
</dbReference>
<dbReference type="GO" id="GO:0003677">
    <property type="term" value="F:DNA binding"/>
    <property type="evidence" value="ECO:0007669"/>
    <property type="project" value="UniProtKB-KW"/>
</dbReference>
<dbReference type="PROSITE" id="PS00718">
    <property type="entry name" value="SIGMA54_2"/>
    <property type="match status" value="1"/>
</dbReference>
<dbReference type="OrthoDB" id="9814402at2"/>
<dbReference type="GO" id="GO:0000428">
    <property type="term" value="C:DNA-directed RNA polymerase complex"/>
    <property type="evidence" value="ECO:0007669"/>
    <property type="project" value="UniProtKB-KW"/>
</dbReference>